<organism evidence="1">
    <name type="scientific">marine sediment metagenome</name>
    <dbReference type="NCBI Taxonomy" id="412755"/>
    <lineage>
        <taxon>unclassified sequences</taxon>
        <taxon>metagenomes</taxon>
        <taxon>ecological metagenomes</taxon>
    </lineage>
</organism>
<accession>A0A0F8X5H2</accession>
<sequence length="143" mass="15600">MTYKLPKKVRVGPYSYTFEQNKIADSDRRWAETSHLMRTIRFGELCDPTQIPSTLIHELIHAVESAYVVDLKEKQVSALANGLNLNDADMIALREGQHITGADIAGAFLGGGAVDANRAARHLSGSERAGLKEAGVPQPFVEP</sequence>
<proteinExistence type="predicted"/>
<protein>
    <submittedName>
        <fullName evidence="1">Uncharacterized protein</fullName>
    </submittedName>
</protein>
<comment type="caution">
    <text evidence="1">The sequence shown here is derived from an EMBL/GenBank/DDBJ whole genome shotgun (WGS) entry which is preliminary data.</text>
</comment>
<evidence type="ECO:0000313" key="1">
    <source>
        <dbReference type="EMBL" id="KKK64038.1"/>
    </source>
</evidence>
<reference evidence="1" key="1">
    <citation type="journal article" date="2015" name="Nature">
        <title>Complex archaea that bridge the gap between prokaryotes and eukaryotes.</title>
        <authorList>
            <person name="Spang A."/>
            <person name="Saw J.H."/>
            <person name="Jorgensen S.L."/>
            <person name="Zaremba-Niedzwiedzka K."/>
            <person name="Martijn J."/>
            <person name="Lind A.E."/>
            <person name="van Eijk R."/>
            <person name="Schleper C."/>
            <person name="Guy L."/>
            <person name="Ettema T.J."/>
        </authorList>
    </citation>
    <scope>NUCLEOTIDE SEQUENCE</scope>
</reference>
<dbReference type="EMBL" id="LAZR01061211">
    <property type="protein sequence ID" value="KKK64038.1"/>
    <property type="molecule type" value="Genomic_DNA"/>
</dbReference>
<gene>
    <name evidence="1" type="ORF">LCGC14_2988230</name>
</gene>
<name>A0A0F8X5H2_9ZZZZ</name>
<dbReference type="AlphaFoldDB" id="A0A0F8X5H2"/>